<dbReference type="Gene3D" id="3.30.160.20">
    <property type="match status" value="1"/>
</dbReference>
<comment type="caution">
    <text evidence="11">The sequence shown here is derived from an EMBL/GenBank/DDBJ whole genome shotgun (WGS) entry which is preliminary data.</text>
</comment>
<dbReference type="EMBL" id="BAABLP010000004">
    <property type="protein sequence ID" value="GAA4749814.1"/>
    <property type="molecule type" value="Genomic_DNA"/>
</dbReference>
<evidence type="ECO:0000256" key="1">
    <source>
        <dbReference type="ARBA" id="ARBA00008945"/>
    </source>
</evidence>
<dbReference type="Pfam" id="PF03719">
    <property type="entry name" value="Ribosomal_S5_C"/>
    <property type="match status" value="1"/>
</dbReference>
<evidence type="ECO:0000313" key="12">
    <source>
        <dbReference type="Proteomes" id="UP001500121"/>
    </source>
</evidence>
<feature type="domain" description="S5 DRBM" evidence="10">
    <location>
        <begin position="89"/>
        <end position="152"/>
    </location>
</feature>
<evidence type="ECO:0000256" key="9">
    <source>
        <dbReference type="SAM" id="MobiDB-lite"/>
    </source>
</evidence>
<name>A0ABP8Z8Z2_9MICO</name>
<dbReference type="Pfam" id="PF00333">
    <property type="entry name" value="Ribosomal_S5"/>
    <property type="match status" value="1"/>
</dbReference>
<evidence type="ECO:0000256" key="4">
    <source>
        <dbReference type="ARBA" id="ARBA00022980"/>
    </source>
</evidence>
<feature type="compositionally biased region" description="Gly residues" evidence="9">
    <location>
        <begin position="57"/>
        <end position="68"/>
    </location>
</feature>
<evidence type="ECO:0000256" key="5">
    <source>
        <dbReference type="ARBA" id="ARBA00023274"/>
    </source>
</evidence>
<dbReference type="SUPFAM" id="SSF54211">
    <property type="entry name" value="Ribosomal protein S5 domain 2-like"/>
    <property type="match status" value="1"/>
</dbReference>
<evidence type="ECO:0000259" key="10">
    <source>
        <dbReference type="PROSITE" id="PS50881"/>
    </source>
</evidence>
<dbReference type="Gene3D" id="3.30.230.10">
    <property type="match status" value="1"/>
</dbReference>
<keyword evidence="12" id="KW-1185">Reference proteome</keyword>
<dbReference type="InterPro" id="IPR014721">
    <property type="entry name" value="Ribsml_uS5_D2-typ_fold_subgr"/>
</dbReference>
<comment type="subunit">
    <text evidence="7">Part of the 30S ribosomal subunit. Contacts proteins S4 and S8.</text>
</comment>
<evidence type="ECO:0000256" key="7">
    <source>
        <dbReference type="HAMAP-Rule" id="MF_01307"/>
    </source>
</evidence>
<dbReference type="Proteomes" id="UP001500121">
    <property type="component" value="Unassembled WGS sequence"/>
</dbReference>
<dbReference type="PROSITE" id="PS00585">
    <property type="entry name" value="RIBOSOMAL_S5"/>
    <property type="match status" value="1"/>
</dbReference>
<dbReference type="InterPro" id="IPR005712">
    <property type="entry name" value="Ribosomal_uS5_bac-type"/>
</dbReference>
<keyword evidence="3 7" id="KW-0694">RNA-binding</keyword>
<dbReference type="InterPro" id="IPR018192">
    <property type="entry name" value="Ribosomal_uS5_N_CS"/>
</dbReference>
<feature type="compositionally biased region" description="Basic and acidic residues" evidence="9">
    <location>
        <begin position="69"/>
        <end position="83"/>
    </location>
</feature>
<dbReference type="HAMAP" id="MF_01307_B">
    <property type="entry name" value="Ribosomal_uS5_B"/>
    <property type="match status" value="1"/>
</dbReference>
<accession>A0ABP8Z8Z2</accession>
<evidence type="ECO:0000313" key="11">
    <source>
        <dbReference type="EMBL" id="GAA4749814.1"/>
    </source>
</evidence>
<feature type="compositionally biased region" description="Low complexity" evidence="9">
    <location>
        <begin position="1"/>
        <end position="40"/>
    </location>
</feature>
<proteinExistence type="inferred from homology"/>
<dbReference type="PANTHER" id="PTHR48277">
    <property type="entry name" value="MITOCHONDRIAL RIBOSOMAL PROTEIN S5"/>
    <property type="match status" value="1"/>
</dbReference>
<keyword evidence="4 7" id="KW-0689">Ribosomal protein</keyword>
<comment type="domain">
    <text evidence="7">The N-terminal domain interacts with the head of the 30S subunit; the C-terminal domain interacts with the body and contacts protein S4. The interaction surface between S4 and S5 is involved in control of translational fidelity.</text>
</comment>
<protein>
    <recommendedName>
        <fullName evidence="6 7">Small ribosomal subunit protein uS5</fullName>
    </recommendedName>
</protein>
<dbReference type="PANTHER" id="PTHR48277:SF1">
    <property type="entry name" value="MITOCHONDRIAL RIBOSOMAL PROTEIN S5"/>
    <property type="match status" value="1"/>
</dbReference>
<keyword evidence="5 7" id="KW-0687">Ribonucleoprotein</keyword>
<comment type="function">
    <text evidence="7">Located at the back of the 30S subunit body where it stabilizes the conformation of the head with respect to the body.</text>
</comment>
<dbReference type="InterPro" id="IPR020568">
    <property type="entry name" value="Ribosomal_Su5_D2-typ_SF"/>
</dbReference>
<dbReference type="InterPro" id="IPR005324">
    <property type="entry name" value="Ribosomal_uS5_C"/>
</dbReference>
<sequence length="262" mass="26727">MSDTTNTTPEPTDTAAAELAAAVAASTSAPAEPVVEAPVETAAGTDSVSRDNRLSRGRGGQSAGQGGRGNDRNDRGGRDRNNRSGDSNFLERVVTINRVSKVVKGGRRFSFTALVIVGDGNGTVGVGYGKAREVPTAISKGVEEAKKNFFRVPRVAATIPHPVQGEAAAGVVLLRPAAAGTGVIAGGPVRAVLECAGIHDVLSKSLGSSNTINIVHATVAALKQLEEPRAVAGRRGLDVDEVVPARLLRDQAAAAAAQKVSA</sequence>
<feature type="region of interest" description="Disordered" evidence="9">
    <location>
        <begin position="1"/>
        <end position="86"/>
    </location>
</feature>
<gene>
    <name evidence="7" type="primary">rpsE</name>
    <name evidence="11" type="ORF">GCM10025783_22790</name>
</gene>
<dbReference type="InterPro" id="IPR013810">
    <property type="entry name" value="Ribosomal_uS5_N"/>
</dbReference>
<evidence type="ECO:0000256" key="2">
    <source>
        <dbReference type="ARBA" id="ARBA00022730"/>
    </source>
</evidence>
<comment type="function">
    <text evidence="7">With S4 and S12 plays an important role in translational accuracy.</text>
</comment>
<reference evidence="12" key="1">
    <citation type="journal article" date="2019" name="Int. J. Syst. Evol. Microbiol.">
        <title>The Global Catalogue of Microorganisms (GCM) 10K type strain sequencing project: providing services to taxonomists for standard genome sequencing and annotation.</title>
        <authorList>
            <consortium name="The Broad Institute Genomics Platform"/>
            <consortium name="The Broad Institute Genome Sequencing Center for Infectious Disease"/>
            <person name="Wu L."/>
            <person name="Ma J."/>
        </authorList>
    </citation>
    <scope>NUCLEOTIDE SEQUENCE [LARGE SCALE GENOMIC DNA]</scope>
    <source>
        <strain evidence="12">JCM 19015</strain>
    </source>
</reference>
<dbReference type="PROSITE" id="PS50881">
    <property type="entry name" value="S5_DSRBD"/>
    <property type="match status" value="1"/>
</dbReference>
<keyword evidence="2 7" id="KW-0699">rRNA-binding</keyword>
<comment type="similarity">
    <text evidence="1 7 8">Belongs to the universal ribosomal protein uS5 family.</text>
</comment>
<evidence type="ECO:0000256" key="8">
    <source>
        <dbReference type="RuleBase" id="RU003823"/>
    </source>
</evidence>
<dbReference type="InterPro" id="IPR000851">
    <property type="entry name" value="Ribosomal_uS5"/>
</dbReference>
<dbReference type="SUPFAM" id="SSF54768">
    <property type="entry name" value="dsRNA-binding domain-like"/>
    <property type="match status" value="1"/>
</dbReference>
<evidence type="ECO:0000256" key="3">
    <source>
        <dbReference type="ARBA" id="ARBA00022884"/>
    </source>
</evidence>
<evidence type="ECO:0000256" key="6">
    <source>
        <dbReference type="ARBA" id="ARBA00035255"/>
    </source>
</evidence>
<dbReference type="NCBIfam" id="TIGR01021">
    <property type="entry name" value="rpsE_bact"/>
    <property type="match status" value="1"/>
</dbReference>
<organism evidence="11 12">
    <name type="scientific">Amnibacterium soli</name>
    <dbReference type="NCBI Taxonomy" id="1282736"/>
    <lineage>
        <taxon>Bacteria</taxon>
        <taxon>Bacillati</taxon>
        <taxon>Actinomycetota</taxon>
        <taxon>Actinomycetes</taxon>
        <taxon>Micrococcales</taxon>
        <taxon>Microbacteriaceae</taxon>
        <taxon>Amnibacterium</taxon>
    </lineage>
</organism>